<dbReference type="WBParaSite" id="HNAJ_0000020901-mRNA-1">
    <property type="protein sequence ID" value="HNAJ_0000020901-mRNA-1"/>
    <property type="gene ID" value="HNAJ_0000020901"/>
</dbReference>
<dbReference type="Pfam" id="PF20179">
    <property type="entry name" value="MSS51_C"/>
    <property type="match status" value="1"/>
</dbReference>
<dbReference type="OrthoDB" id="5282002at2759"/>
<evidence type="ECO:0000313" key="3">
    <source>
        <dbReference type="Proteomes" id="UP000278807"/>
    </source>
</evidence>
<reference evidence="2 3" key="2">
    <citation type="submission" date="2018-11" db="EMBL/GenBank/DDBJ databases">
        <authorList>
            <consortium name="Pathogen Informatics"/>
        </authorList>
    </citation>
    <scope>NUCLEOTIDE SEQUENCE [LARGE SCALE GENOMIC DNA]</scope>
</reference>
<evidence type="ECO:0000313" key="4">
    <source>
        <dbReference type="WBParaSite" id="HNAJ_0000020901-mRNA-1"/>
    </source>
</evidence>
<proteinExistence type="predicted"/>
<dbReference type="InterPro" id="IPR046824">
    <property type="entry name" value="Mss51-like_C"/>
</dbReference>
<gene>
    <name evidence="2" type="ORF">HNAJ_LOCUS210</name>
</gene>
<name>A0A0R3T091_RODNA</name>
<protein>
    <submittedName>
        <fullName evidence="4">MSS51_C domain-containing protein</fullName>
    </submittedName>
</protein>
<dbReference type="Proteomes" id="UP000278807">
    <property type="component" value="Unassembled WGS sequence"/>
</dbReference>
<evidence type="ECO:0000313" key="2">
    <source>
        <dbReference type="EMBL" id="VDN96069.1"/>
    </source>
</evidence>
<evidence type="ECO:0000259" key="1">
    <source>
        <dbReference type="Pfam" id="PF20179"/>
    </source>
</evidence>
<sequence length="350" mass="40705">MKLFMDMLVQLCEFPFNYTDISTNNRFSRSDLHELLRSNGLDNKGLWKYLFSTSGSGPGDELNSWFGLIYEAGSLEWSQNTDASNDACRRAYVIPECVKAISTRHYLIEESGDLFTVNLQNWSDFYNLVKVPYSSPFAFISYWPLTMYHILRTFFERNDQLVHRFLEKKTLQIHLIGVETELDLLPVFKQLDDLISPNIERITIKMIGPNISPRASYKTWLLSSRMSIFVWRGVYHDFMEEYKVYPELTFADVVIGFNVGFIAYPTWKQTLELLKNLKLPAFFTDSCPYSCMWNLKTLQSLGLCPEFDIDNAEKSLSLVSINPFRSPLRILDEGTCWPKFNNAFIFSINV</sequence>
<dbReference type="PANTHER" id="PTHR47570:SF1">
    <property type="entry name" value="ZINC ION BINDING PROTEIN"/>
    <property type="match status" value="1"/>
</dbReference>
<dbReference type="PANTHER" id="PTHR47570">
    <property type="entry name" value="ZINC ION BINDING PROTEIN"/>
    <property type="match status" value="1"/>
</dbReference>
<feature type="domain" description="Mitochondrial splicing suppressor 51-like C-terminal" evidence="1">
    <location>
        <begin position="144"/>
        <end position="330"/>
    </location>
</feature>
<dbReference type="STRING" id="102285.A0A0R3T091"/>
<dbReference type="AlphaFoldDB" id="A0A0R3T091"/>
<organism evidence="4">
    <name type="scientific">Rodentolepis nana</name>
    <name type="common">Dwarf tapeworm</name>
    <name type="synonym">Hymenolepis nana</name>
    <dbReference type="NCBI Taxonomy" id="102285"/>
    <lineage>
        <taxon>Eukaryota</taxon>
        <taxon>Metazoa</taxon>
        <taxon>Spiralia</taxon>
        <taxon>Lophotrochozoa</taxon>
        <taxon>Platyhelminthes</taxon>
        <taxon>Cestoda</taxon>
        <taxon>Eucestoda</taxon>
        <taxon>Cyclophyllidea</taxon>
        <taxon>Hymenolepididae</taxon>
        <taxon>Rodentolepis</taxon>
    </lineage>
</organism>
<accession>A0A0R3T091</accession>
<keyword evidence="3" id="KW-1185">Reference proteome</keyword>
<dbReference type="EMBL" id="UZAE01000044">
    <property type="protein sequence ID" value="VDN96069.1"/>
    <property type="molecule type" value="Genomic_DNA"/>
</dbReference>
<reference evidence="4" key="1">
    <citation type="submission" date="2017-02" db="UniProtKB">
        <authorList>
            <consortium name="WormBaseParasite"/>
        </authorList>
    </citation>
    <scope>IDENTIFICATION</scope>
</reference>